<protein>
    <submittedName>
        <fullName evidence="1">Uncharacterized protein</fullName>
    </submittedName>
</protein>
<dbReference type="AlphaFoldDB" id="A0A9D3X5S0"/>
<dbReference type="EMBL" id="JAHDVG010000482">
    <property type="protein sequence ID" value="KAH1173411.1"/>
    <property type="molecule type" value="Genomic_DNA"/>
</dbReference>
<sequence>MKGENKAGHIKCIVYIQEIKYVQKKRHILNYQDKCIPKLSCCTVLSPNPKVDSRQSQLQDPGLVSITHFCPCPCIFLEYIIFSLVCQVYHLNLDLQWDLVAWTLTPNQRPIDCNVDCKLFMVRTCLLCGPRHINGYCKIINKNTHTKSRGTM</sequence>
<gene>
    <name evidence="1" type="ORF">KIL84_017250</name>
</gene>
<keyword evidence="2" id="KW-1185">Reference proteome</keyword>
<organism evidence="1 2">
    <name type="scientific">Mauremys mutica</name>
    <name type="common">yellowpond turtle</name>
    <dbReference type="NCBI Taxonomy" id="74926"/>
    <lineage>
        <taxon>Eukaryota</taxon>
        <taxon>Metazoa</taxon>
        <taxon>Chordata</taxon>
        <taxon>Craniata</taxon>
        <taxon>Vertebrata</taxon>
        <taxon>Euteleostomi</taxon>
        <taxon>Archelosauria</taxon>
        <taxon>Testudinata</taxon>
        <taxon>Testudines</taxon>
        <taxon>Cryptodira</taxon>
        <taxon>Durocryptodira</taxon>
        <taxon>Testudinoidea</taxon>
        <taxon>Geoemydidae</taxon>
        <taxon>Geoemydinae</taxon>
        <taxon>Mauremys</taxon>
    </lineage>
</organism>
<dbReference type="Proteomes" id="UP000827986">
    <property type="component" value="Unassembled WGS sequence"/>
</dbReference>
<evidence type="ECO:0000313" key="2">
    <source>
        <dbReference type="Proteomes" id="UP000827986"/>
    </source>
</evidence>
<accession>A0A9D3X5S0</accession>
<name>A0A9D3X5S0_9SAUR</name>
<comment type="caution">
    <text evidence="1">The sequence shown here is derived from an EMBL/GenBank/DDBJ whole genome shotgun (WGS) entry which is preliminary data.</text>
</comment>
<proteinExistence type="predicted"/>
<evidence type="ECO:0000313" key="1">
    <source>
        <dbReference type="EMBL" id="KAH1173411.1"/>
    </source>
</evidence>
<reference evidence="1" key="1">
    <citation type="submission" date="2021-09" db="EMBL/GenBank/DDBJ databases">
        <title>The genome of Mauremys mutica provides insights into the evolution of semi-aquatic lifestyle.</title>
        <authorList>
            <person name="Gong S."/>
            <person name="Gao Y."/>
        </authorList>
    </citation>
    <scope>NUCLEOTIDE SEQUENCE</scope>
    <source>
        <strain evidence="1">MM-2020</strain>
        <tissue evidence="1">Muscle</tissue>
    </source>
</reference>